<feature type="transmembrane region" description="Helical" evidence="3">
    <location>
        <begin position="6"/>
        <end position="26"/>
    </location>
</feature>
<evidence type="ECO:0000313" key="5">
    <source>
        <dbReference type="EMBL" id="BAN74936.1"/>
    </source>
</evidence>
<keyword evidence="3" id="KW-0812">Transmembrane</keyword>
<dbReference type="InterPro" id="IPR029044">
    <property type="entry name" value="Nucleotide-diphossugar_trans"/>
</dbReference>
<dbReference type="Pfam" id="PF00535">
    <property type="entry name" value="Glycos_transf_2"/>
    <property type="match status" value="1"/>
</dbReference>
<name>A0AAD1AR89_LACCA</name>
<evidence type="ECO:0000256" key="1">
    <source>
        <dbReference type="ARBA" id="ARBA00022676"/>
    </source>
</evidence>
<dbReference type="InterPro" id="IPR001173">
    <property type="entry name" value="Glyco_trans_2-like"/>
</dbReference>
<keyword evidence="1" id="KW-0328">Glycosyltransferase</keyword>
<keyword evidence="2" id="KW-0808">Transferase</keyword>
<dbReference type="CDD" id="cd00761">
    <property type="entry name" value="Glyco_tranf_GTA_type"/>
    <property type="match status" value="1"/>
</dbReference>
<protein>
    <submittedName>
        <fullName evidence="5">Glycosyltransferase</fullName>
    </submittedName>
</protein>
<proteinExistence type="predicted"/>
<evidence type="ECO:0000313" key="6">
    <source>
        <dbReference type="Proteomes" id="UP000015560"/>
    </source>
</evidence>
<dbReference type="SUPFAM" id="SSF53448">
    <property type="entry name" value="Nucleotide-diphospho-sugar transferases"/>
    <property type="match status" value="1"/>
</dbReference>
<dbReference type="Proteomes" id="UP000015560">
    <property type="component" value="Chromosome"/>
</dbReference>
<accession>A0AAD1AR89</accession>
<evidence type="ECO:0000256" key="3">
    <source>
        <dbReference type="SAM" id="Phobius"/>
    </source>
</evidence>
<evidence type="ECO:0000259" key="4">
    <source>
        <dbReference type="Pfam" id="PF00535"/>
    </source>
</evidence>
<organism evidence="5 6">
    <name type="scientific">Lacticaseibacillus casei DSM 20011 = JCM 1134 = ATCC 393</name>
    <dbReference type="NCBI Taxonomy" id="1423732"/>
    <lineage>
        <taxon>Bacteria</taxon>
        <taxon>Bacillati</taxon>
        <taxon>Bacillota</taxon>
        <taxon>Bacilli</taxon>
        <taxon>Lactobacillales</taxon>
        <taxon>Lactobacillaceae</taxon>
        <taxon>Lacticaseibacillus</taxon>
    </lineage>
</organism>
<keyword evidence="3" id="KW-1133">Transmembrane helix</keyword>
<dbReference type="PANTHER" id="PTHR22916">
    <property type="entry name" value="GLYCOSYLTRANSFERASE"/>
    <property type="match status" value="1"/>
</dbReference>
<dbReference type="PANTHER" id="PTHR22916:SF51">
    <property type="entry name" value="GLYCOSYLTRANSFERASE EPSH-RELATED"/>
    <property type="match status" value="1"/>
</dbReference>
<sequence length="372" mass="42672">MLGKVTSYFGSVVTASVHGFIFMASFDTMRLANASHMVINSKTLEQSTEGSMNYQLSIVIPVFNSEAYLPRLFKSLGTIPPSVEVVLVNNGSTDNSARLLQRYHESHANSSLIDEVHGGVAFARNAGLERAHGQYIWFVDADDTLRPNAINRILKVINDIDFDLLIFDYRSLTEQDAASPDDQVPKTAQKADLAAVLHEMLTGAHDPIGGFPHNKIFARSLIGADRFPDFKSAEDMAFFVPILFRAKHIYRLHKTLYDYYQHANSIVHKIRADKLIDYAKVMDLVEQRLRSNGTAPKNDVDEYILRRRLSIYFQNLAEAKDPWVKKHIRKKMKQYSWKQLLSFSHDKKLMVKILLYKFRILDVFPFLLKYFY</sequence>
<dbReference type="AlphaFoldDB" id="A0AAD1AR89"/>
<keyword evidence="3" id="KW-0472">Membrane</keyword>
<feature type="domain" description="Glycosyltransferase 2-like" evidence="4">
    <location>
        <begin position="57"/>
        <end position="168"/>
    </location>
</feature>
<dbReference type="GO" id="GO:0016757">
    <property type="term" value="F:glycosyltransferase activity"/>
    <property type="evidence" value="ECO:0007669"/>
    <property type="project" value="UniProtKB-KW"/>
</dbReference>
<gene>
    <name evidence="5" type="ORF">LBCZ_1768</name>
</gene>
<reference evidence="5 6" key="1">
    <citation type="journal article" date="2013" name="PLoS ONE">
        <title>Genomic Adaptation of the Lactobacillus casei Group.</title>
        <authorList>
            <person name="Toh H."/>
            <person name="Oshima K."/>
            <person name="Nakano A."/>
            <person name="Takahata M."/>
            <person name="Murakami M."/>
            <person name="Takaki T."/>
            <person name="Nishiyama H."/>
            <person name="Igimi S."/>
            <person name="Hattori M."/>
            <person name="Morita H."/>
        </authorList>
    </citation>
    <scope>NUCLEOTIDE SEQUENCE [LARGE SCALE GENOMIC DNA]</scope>
    <source>
        <strain evidence="5 6">ATCC 393</strain>
    </source>
</reference>
<dbReference type="Gene3D" id="3.90.550.10">
    <property type="entry name" value="Spore Coat Polysaccharide Biosynthesis Protein SpsA, Chain A"/>
    <property type="match status" value="1"/>
</dbReference>
<evidence type="ECO:0000256" key="2">
    <source>
        <dbReference type="ARBA" id="ARBA00022679"/>
    </source>
</evidence>
<dbReference type="EMBL" id="AP012544">
    <property type="protein sequence ID" value="BAN74936.1"/>
    <property type="molecule type" value="Genomic_DNA"/>
</dbReference>